<comment type="subcellular location">
    <subcellularLocation>
        <location evidence="1 7">Cell membrane</location>
        <topology evidence="1 7">Multi-pass membrane protein</topology>
    </subcellularLocation>
</comment>
<comment type="caution">
    <text evidence="9">The sequence shown here is derived from an EMBL/GenBank/DDBJ whole genome shotgun (WGS) entry which is preliminary data.</text>
</comment>
<evidence type="ECO:0000256" key="2">
    <source>
        <dbReference type="ARBA" id="ARBA00022448"/>
    </source>
</evidence>
<dbReference type="InterPro" id="IPR045621">
    <property type="entry name" value="BPD_transp_1_N"/>
</dbReference>
<dbReference type="PANTHER" id="PTHR43163">
    <property type="entry name" value="DIPEPTIDE TRANSPORT SYSTEM PERMEASE PROTEIN DPPB-RELATED"/>
    <property type="match status" value="1"/>
</dbReference>
<comment type="similarity">
    <text evidence="7">Belongs to the binding-protein-dependent transport system permease family.</text>
</comment>
<evidence type="ECO:0000256" key="1">
    <source>
        <dbReference type="ARBA" id="ARBA00004651"/>
    </source>
</evidence>
<feature type="transmembrane region" description="Helical" evidence="7">
    <location>
        <begin position="137"/>
        <end position="159"/>
    </location>
</feature>
<evidence type="ECO:0000313" key="10">
    <source>
        <dbReference type="Proteomes" id="UP000429644"/>
    </source>
</evidence>
<keyword evidence="5 7" id="KW-1133">Transmembrane helix</keyword>
<dbReference type="PROSITE" id="PS50928">
    <property type="entry name" value="ABC_TM1"/>
    <property type="match status" value="1"/>
</dbReference>
<dbReference type="RefSeq" id="WP_226909687.1">
    <property type="nucleotide sequence ID" value="NZ_BAAAOT010000012.1"/>
</dbReference>
<organism evidence="9 10">
    <name type="scientific">Georgenia ruanii</name>
    <dbReference type="NCBI Taxonomy" id="348442"/>
    <lineage>
        <taxon>Bacteria</taxon>
        <taxon>Bacillati</taxon>
        <taxon>Actinomycetota</taxon>
        <taxon>Actinomycetes</taxon>
        <taxon>Micrococcales</taxon>
        <taxon>Bogoriellaceae</taxon>
        <taxon>Georgenia</taxon>
    </lineage>
</organism>
<dbReference type="EMBL" id="WHPD01002793">
    <property type="protein sequence ID" value="MPV89581.1"/>
    <property type="molecule type" value="Genomic_DNA"/>
</dbReference>
<keyword evidence="6 7" id="KW-0472">Membrane</keyword>
<dbReference type="GO" id="GO:0071916">
    <property type="term" value="F:dipeptide transmembrane transporter activity"/>
    <property type="evidence" value="ECO:0007669"/>
    <property type="project" value="TreeGrafter"/>
</dbReference>
<dbReference type="SUPFAM" id="SSF161098">
    <property type="entry name" value="MetI-like"/>
    <property type="match status" value="1"/>
</dbReference>
<dbReference type="InterPro" id="IPR000515">
    <property type="entry name" value="MetI-like"/>
</dbReference>
<evidence type="ECO:0000259" key="8">
    <source>
        <dbReference type="PROSITE" id="PS50928"/>
    </source>
</evidence>
<dbReference type="InterPro" id="IPR035906">
    <property type="entry name" value="MetI-like_sf"/>
</dbReference>
<feature type="domain" description="ABC transmembrane type-1" evidence="8">
    <location>
        <begin position="98"/>
        <end position="296"/>
    </location>
</feature>
<dbReference type="Pfam" id="PF00528">
    <property type="entry name" value="BPD_transp_1"/>
    <property type="match status" value="1"/>
</dbReference>
<keyword evidence="10" id="KW-1185">Reference proteome</keyword>
<sequence length="308" mass="31993">MTARRVGARLLAAIGVVLGAAMVTFVALRAMGDPALAIAGGPEAQPTADLLAQIRQDYSLDQPLYVQLATYLGGLLTGDLGTSYRLQRPVSVAIAEQFGPTLALALGAAAVAVVLSVVVALATAGRPVRRLSGVFEVALASTPTFWLGLLLLSAFSYGLGWFPSISSGQPLSLVLPALTLGLPIAGLLTQVLRTALEEALEQPFVVSARARGLGDTAVRVRHALRHALVPYLTTSGYLVGALLGGAVVTETLFNRQGIGRLLLASVTGQDLPVVMGIVLLSAATFAVVSLLVDLAYPVIDRRLKEQPA</sequence>
<reference evidence="9 10" key="1">
    <citation type="submission" date="2019-10" db="EMBL/GenBank/DDBJ databases">
        <title>Georgenia wutianyii sp. nov. and Georgenia yuyongxinii sp. nov. isolated from plateau pika (Ochotona curzoniae) in the Qinghai-Tibet plateau of China.</title>
        <authorList>
            <person name="Tian Z."/>
        </authorList>
    </citation>
    <scope>NUCLEOTIDE SEQUENCE [LARGE SCALE GENOMIC DNA]</scope>
    <source>
        <strain evidence="9 10">JCM 15130</strain>
    </source>
</reference>
<dbReference type="GO" id="GO:0005886">
    <property type="term" value="C:plasma membrane"/>
    <property type="evidence" value="ECO:0007669"/>
    <property type="project" value="UniProtKB-SubCell"/>
</dbReference>
<dbReference type="Proteomes" id="UP000429644">
    <property type="component" value="Unassembled WGS sequence"/>
</dbReference>
<dbReference type="Gene3D" id="1.10.3720.10">
    <property type="entry name" value="MetI-like"/>
    <property type="match status" value="1"/>
</dbReference>
<evidence type="ECO:0000256" key="5">
    <source>
        <dbReference type="ARBA" id="ARBA00022989"/>
    </source>
</evidence>
<evidence type="ECO:0000256" key="7">
    <source>
        <dbReference type="RuleBase" id="RU363032"/>
    </source>
</evidence>
<feature type="transmembrane region" description="Helical" evidence="7">
    <location>
        <begin position="171"/>
        <end position="192"/>
    </location>
</feature>
<keyword evidence="2 7" id="KW-0813">Transport</keyword>
<evidence type="ECO:0000313" key="9">
    <source>
        <dbReference type="EMBL" id="MPV89581.1"/>
    </source>
</evidence>
<keyword evidence="4 7" id="KW-0812">Transmembrane</keyword>
<feature type="transmembrane region" description="Helical" evidence="7">
    <location>
        <begin position="273"/>
        <end position="296"/>
    </location>
</feature>
<evidence type="ECO:0000256" key="6">
    <source>
        <dbReference type="ARBA" id="ARBA00023136"/>
    </source>
</evidence>
<dbReference type="AlphaFoldDB" id="A0A7J9UY86"/>
<dbReference type="PANTHER" id="PTHR43163:SF6">
    <property type="entry name" value="DIPEPTIDE TRANSPORT SYSTEM PERMEASE PROTEIN DPPB-RELATED"/>
    <property type="match status" value="1"/>
</dbReference>
<accession>A0A7J9UY86</accession>
<feature type="transmembrane region" description="Helical" evidence="7">
    <location>
        <begin position="102"/>
        <end position="125"/>
    </location>
</feature>
<dbReference type="CDD" id="cd06261">
    <property type="entry name" value="TM_PBP2"/>
    <property type="match status" value="1"/>
</dbReference>
<name>A0A7J9UY86_9MICO</name>
<evidence type="ECO:0000256" key="3">
    <source>
        <dbReference type="ARBA" id="ARBA00022475"/>
    </source>
</evidence>
<feature type="transmembrane region" description="Helical" evidence="7">
    <location>
        <begin position="228"/>
        <end position="253"/>
    </location>
</feature>
<proteinExistence type="inferred from homology"/>
<gene>
    <name evidence="9" type="ORF">GB882_12960</name>
</gene>
<evidence type="ECO:0000256" key="4">
    <source>
        <dbReference type="ARBA" id="ARBA00022692"/>
    </source>
</evidence>
<protein>
    <submittedName>
        <fullName evidence="9">ABC transporter permease subunit</fullName>
    </submittedName>
</protein>
<dbReference type="Pfam" id="PF19300">
    <property type="entry name" value="BPD_transp_1_N"/>
    <property type="match status" value="1"/>
</dbReference>
<keyword evidence="3" id="KW-1003">Cell membrane</keyword>